<dbReference type="SUPFAM" id="SSF48592">
    <property type="entry name" value="GroEL equatorial domain-like"/>
    <property type="match status" value="1"/>
</dbReference>
<dbReference type="KEGG" id="lak:106150736"/>
<dbReference type="PANTHER" id="PTHR46883:SF1">
    <property type="entry name" value="BARDET-BIEDL SYNDROME 12 PROTEIN"/>
    <property type="match status" value="1"/>
</dbReference>
<proteinExistence type="predicted"/>
<keyword evidence="1" id="KW-1185">Reference proteome</keyword>
<reference evidence="2" key="1">
    <citation type="submission" date="2025-08" db="UniProtKB">
        <authorList>
            <consortium name="RefSeq"/>
        </authorList>
    </citation>
    <scope>IDENTIFICATION</scope>
    <source>
        <tissue evidence="2">Gonads</tissue>
    </source>
</reference>
<dbReference type="Proteomes" id="UP000085678">
    <property type="component" value="Unplaced"/>
</dbReference>
<protein>
    <submittedName>
        <fullName evidence="2">Uncharacterized protein LOC106150736</fullName>
    </submittedName>
</protein>
<dbReference type="InParanoid" id="A0A1S3H112"/>
<dbReference type="InterPro" id="IPR002423">
    <property type="entry name" value="Cpn60/GroEL/TCP-1"/>
</dbReference>
<evidence type="ECO:0000313" key="2">
    <source>
        <dbReference type="RefSeq" id="XP_013379171.1"/>
    </source>
</evidence>
<name>A0A1S3H112_LINAN</name>
<dbReference type="Pfam" id="PF00118">
    <property type="entry name" value="Cpn60_TCP1"/>
    <property type="match status" value="1"/>
</dbReference>
<dbReference type="GO" id="GO:0005524">
    <property type="term" value="F:ATP binding"/>
    <property type="evidence" value="ECO:0007669"/>
    <property type="project" value="InterPro"/>
</dbReference>
<dbReference type="Gene3D" id="1.10.560.10">
    <property type="entry name" value="GroEL-like equatorial domain"/>
    <property type="match status" value="1"/>
</dbReference>
<dbReference type="OrthoDB" id="10037098at2759"/>
<dbReference type="InterPro" id="IPR042984">
    <property type="entry name" value="BBS12"/>
</dbReference>
<gene>
    <name evidence="2" type="primary">LOC106150736</name>
</gene>
<dbReference type="GeneID" id="106150736"/>
<dbReference type="GO" id="GO:0051131">
    <property type="term" value="P:chaperone-mediated protein complex assembly"/>
    <property type="evidence" value="ECO:0007669"/>
    <property type="project" value="InterPro"/>
</dbReference>
<dbReference type="PANTHER" id="PTHR46883">
    <property type="entry name" value="BARDET-BIEDL SYNDROME 12 PROTEIN"/>
    <property type="match status" value="1"/>
</dbReference>
<dbReference type="RefSeq" id="XP_013379171.1">
    <property type="nucleotide sequence ID" value="XM_013523717.1"/>
</dbReference>
<dbReference type="AlphaFoldDB" id="A0A1S3H112"/>
<evidence type="ECO:0000313" key="1">
    <source>
        <dbReference type="Proteomes" id="UP000085678"/>
    </source>
</evidence>
<accession>A0A1S3H112</accession>
<dbReference type="STRING" id="7574.A0A1S3H112"/>
<sequence>MSGAGCVVGGREMSSLSVACYIGSKIESLLGNSISVKCMVEDERSVFASCAAEILENLEVNHPAYHIINDACQNHHKTYGCCCKTLLVMIKLWAESAQELLEQGVPIQAIVSGFQEGLEACISSLQPVCINVSHSHPLEIDTMIANTVDNPAGQKQCVSASIKDKAAWEKDGHLCSLKECNAVKREGISVCSQENVLVEKAELPEKCEHVNGLTNCGILSGNSAENNTGTNQSGQSANTLIVDDHFTCKVDREDGHLTNKVDRGTVDQDDPNDISWYFADGQVPAPPSIDQETLDLLDRSSRLLTSMVLPGQNIENGRNRLENCSVFENPVPTNFDAFDHFASSDVNVYSHCQSKPVEVPGDVNYSSYEGHVADTECQGHLTDSDDEFDSCFDEIQYKTKTEPLLNGRTGKTHFEEKKIHLKNKTSVLDKREMNETICPSPIADSTTNQTKTCVDVLGETVLGETVCSRSIVDSLALQSNSETNTVTRQSQRKLSDINSGITFESGPKQVKTLNAVKIRNRHMTRQT</sequence>
<dbReference type="GO" id="GO:0045494">
    <property type="term" value="P:photoreceptor cell maintenance"/>
    <property type="evidence" value="ECO:0007669"/>
    <property type="project" value="TreeGrafter"/>
</dbReference>
<organism evidence="1 2">
    <name type="scientific">Lingula anatina</name>
    <name type="common">Brachiopod</name>
    <name type="synonym">Lingula unguis</name>
    <dbReference type="NCBI Taxonomy" id="7574"/>
    <lineage>
        <taxon>Eukaryota</taxon>
        <taxon>Metazoa</taxon>
        <taxon>Spiralia</taxon>
        <taxon>Lophotrochozoa</taxon>
        <taxon>Brachiopoda</taxon>
        <taxon>Linguliformea</taxon>
        <taxon>Lingulata</taxon>
        <taxon>Lingulida</taxon>
        <taxon>Linguloidea</taxon>
        <taxon>Lingulidae</taxon>
        <taxon>Lingula</taxon>
    </lineage>
</organism>
<dbReference type="InterPro" id="IPR027413">
    <property type="entry name" value="GROEL-like_equatorial_sf"/>
</dbReference>